<accession>A0A7R9K6L5</accession>
<evidence type="ECO:0000256" key="1">
    <source>
        <dbReference type="ARBA" id="ARBA00006110"/>
    </source>
</evidence>
<organism evidence="3">
    <name type="scientific">Timema genevievae</name>
    <name type="common">Walking stick</name>
    <dbReference type="NCBI Taxonomy" id="629358"/>
    <lineage>
        <taxon>Eukaryota</taxon>
        <taxon>Metazoa</taxon>
        <taxon>Ecdysozoa</taxon>
        <taxon>Arthropoda</taxon>
        <taxon>Hexapoda</taxon>
        <taxon>Insecta</taxon>
        <taxon>Pterygota</taxon>
        <taxon>Neoptera</taxon>
        <taxon>Polyneoptera</taxon>
        <taxon>Phasmatodea</taxon>
        <taxon>Timematodea</taxon>
        <taxon>Timematoidea</taxon>
        <taxon>Timematidae</taxon>
        <taxon>Timema</taxon>
    </lineage>
</organism>
<dbReference type="GO" id="GO:0006364">
    <property type="term" value="P:rRNA processing"/>
    <property type="evidence" value="ECO:0007669"/>
    <property type="project" value="TreeGrafter"/>
</dbReference>
<reference evidence="3" key="1">
    <citation type="submission" date="2020-11" db="EMBL/GenBank/DDBJ databases">
        <authorList>
            <person name="Tran Van P."/>
        </authorList>
    </citation>
    <scope>NUCLEOTIDE SEQUENCE</scope>
</reference>
<gene>
    <name evidence="3" type="ORF">TGEB3V08_LOCUS10032</name>
</gene>
<dbReference type="PANTHER" id="PTHR13191:SF0">
    <property type="entry name" value="RIBOSOMAL RNA-PROCESSING PROTEIN 7 HOMOLOG A-RELATED"/>
    <property type="match status" value="1"/>
</dbReference>
<proteinExistence type="inferred from homology"/>
<dbReference type="PANTHER" id="PTHR13191">
    <property type="entry name" value="RIBOSOMAL RNA PROCESSING PROTEIN 7-RELATED"/>
    <property type="match status" value="1"/>
</dbReference>
<dbReference type="InterPro" id="IPR040446">
    <property type="entry name" value="RRP7"/>
</dbReference>
<feature type="domain" description="Ribosomal RNA-processing protein 7 C-terminal" evidence="2">
    <location>
        <begin position="10"/>
        <end position="99"/>
    </location>
</feature>
<dbReference type="InterPro" id="IPR024326">
    <property type="entry name" value="RRP7_C"/>
</dbReference>
<dbReference type="EMBL" id="OE845191">
    <property type="protein sequence ID" value="CAD7606884.1"/>
    <property type="molecule type" value="Genomic_DNA"/>
</dbReference>
<name>A0A7R9K6L5_TIMGE</name>
<dbReference type="GO" id="GO:0032545">
    <property type="term" value="C:CURI complex"/>
    <property type="evidence" value="ECO:0007669"/>
    <property type="project" value="TreeGrafter"/>
</dbReference>
<dbReference type="GO" id="GO:0034456">
    <property type="term" value="C:UTP-C complex"/>
    <property type="evidence" value="ECO:0007669"/>
    <property type="project" value="TreeGrafter"/>
</dbReference>
<dbReference type="Pfam" id="PF12923">
    <property type="entry name" value="RRP7"/>
    <property type="match status" value="1"/>
</dbReference>
<comment type="similarity">
    <text evidence="1">Belongs to the RRP7 family.</text>
</comment>
<sequence length="189" mass="22191">MREWCKEYNTRIVDPELLQKDIEGFMKSYDRKANENDARDKQAMEEDNEGWITVTNKGRNPGFSRKESVGMKIMKKERKKRSRKELLNFYTFQIKESKLKPKVLENASATECSRALVDTITKYEILYENVVCVVTDDEMCDFLKVLLCDDFLHIQCWDHKLNLVQNYCSVELPELNECVAKPKAAFLNT</sequence>
<evidence type="ECO:0000259" key="2">
    <source>
        <dbReference type="Pfam" id="PF12923"/>
    </source>
</evidence>
<dbReference type="GO" id="GO:0000028">
    <property type="term" value="P:ribosomal small subunit assembly"/>
    <property type="evidence" value="ECO:0007669"/>
    <property type="project" value="TreeGrafter"/>
</dbReference>
<evidence type="ECO:0000313" key="3">
    <source>
        <dbReference type="EMBL" id="CAD7606884.1"/>
    </source>
</evidence>
<dbReference type="AlphaFoldDB" id="A0A7R9K6L5"/>
<protein>
    <recommendedName>
        <fullName evidence="2">Ribosomal RNA-processing protein 7 C-terminal domain-containing protein</fullName>
    </recommendedName>
</protein>